<evidence type="ECO:0000313" key="1">
    <source>
        <dbReference type="EMBL" id="MBP1971730.1"/>
    </source>
</evidence>
<accession>A0ABS4ILE6</accession>
<protein>
    <submittedName>
        <fullName evidence="1">Uncharacterized protein</fullName>
    </submittedName>
</protein>
<reference evidence="1 2" key="1">
    <citation type="submission" date="2021-03" db="EMBL/GenBank/DDBJ databases">
        <title>Genomic Encyclopedia of Type Strains, Phase IV (KMG-IV): sequencing the most valuable type-strain genomes for metagenomic binning, comparative biology and taxonomic classification.</title>
        <authorList>
            <person name="Goeker M."/>
        </authorList>
    </citation>
    <scope>NUCLEOTIDE SEQUENCE [LARGE SCALE GENOMIC DNA]</scope>
    <source>
        <strain evidence="1 2">DSM 25609</strain>
    </source>
</reference>
<comment type="caution">
    <text evidence="1">The sequence shown here is derived from an EMBL/GenBank/DDBJ whole genome shotgun (WGS) entry which is preliminary data.</text>
</comment>
<dbReference type="Proteomes" id="UP001519345">
    <property type="component" value="Unassembled WGS sequence"/>
</dbReference>
<organism evidence="1 2">
    <name type="scientific">Virgibacillus natechei</name>
    <dbReference type="NCBI Taxonomy" id="1216297"/>
    <lineage>
        <taxon>Bacteria</taxon>
        <taxon>Bacillati</taxon>
        <taxon>Bacillota</taxon>
        <taxon>Bacilli</taxon>
        <taxon>Bacillales</taxon>
        <taxon>Bacillaceae</taxon>
        <taxon>Virgibacillus</taxon>
    </lineage>
</organism>
<keyword evidence="2" id="KW-1185">Reference proteome</keyword>
<proteinExistence type="predicted"/>
<gene>
    <name evidence="1" type="ORF">J2Z83_003885</name>
</gene>
<sequence length="82" mass="9699">MQFTVELLTKEISHPVYPFELHIRSSKDEKPIKGEFNFHTCTLKYNLKEWDRIINRSALNGAIRRDITDCVNQYICTEARVL</sequence>
<dbReference type="EMBL" id="JAGGKX010000033">
    <property type="protein sequence ID" value="MBP1971730.1"/>
    <property type="molecule type" value="Genomic_DNA"/>
</dbReference>
<name>A0ABS4ILE6_9BACI</name>
<evidence type="ECO:0000313" key="2">
    <source>
        <dbReference type="Proteomes" id="UP001519345"/>
    </source>
</evidence>